<dbReference type="AlphaFoldDB" id="A0AAN7UV72"/>
<evidence type="ECO:0000313" key="2">
    <source>
        <dbReference type="Proteomes" id="UP001305414"/>
    </source>
</evidence>
<dbReference type="EMBL" id="JAWHQM010000021">
    <property type="protein sequence ID" value="KAK5631754.1"/>
    <property type="molecule type" value="Genomic_DNA"/>
</dbReference>
<keyword evidence="2" id="KW-1185">Reference proteome</keyword>
<name>A0AAN7UV72_9PEZI</name>
<comment type="caution">
    <text evidence="1">The sequence shown here is derived from an EMBL/GenBank/DDBJ whole genome shotgun (WGS) entry which is preliminary data.</text>
</comment>
<organism evidence="1 2">
    <name type="scientific">Xylaria bambusicola</name>
    <dbReference type="NCBI Taxonomy" id="326684"/>
    <lineage>
        <taxon>Eukaryota</taxon>
        <taxon>Fungi</taxon>
        <taxon>Dikarya</taxon>
        <taxon>Ascomycota</taxon>
        <taxon>Pezizomycotina</taxon>
        <taxon>Sordariomycetes</taxon>
        <taxon>Xylariomycetidae</taxon>
        <taxon>Xylariales</taxon>
        <taxon>Xylariaceae</taxon>
        <taxon>Xylaria</taxon>
    </lineage>
</organism>
<proteinExistence type="predicted"/>
<dbReference type="Proteomes" id="UP001305414">
    <property type="component" value="Unassembled WGS sequence"/>
</dbReference>
<reference evidence="1 2" key="1">
    <citation type="submission" date="2023-10" db="EMBL/GenBank/DDBJ databases">
        <title>Draft genome sequence of Xylaria bambusicola isolate GMP-LS, the root and basal stem rot pathogen of sugarcane in Indonesia.</title>
        <authorList>
            <person name="Selvaraj P."/>
            <person name="Muralishankar V."/>
            <person name="Muruganantham S."/>
            <person name="Sp S."/>
            <person name="Haryani S."/>
            <person name="Lau K.J.X."/>
            <person name="Naqvi N.I."/>
        </authorList>
    </citation>
    <scope>NUCLEOTIDE SEQUENCE [LARGE SCALE GENOMIC DNA]</scope>
    <source>
        <strain evidence="1">GMP-LS</strain>
    </source>
</reference>
<sequence>MDEWPDSGQINKKPWTYGLDYVDASTQTRRVAVWSVETSIGLDGSHVYIWRELGESRRQRR</sequence>
<protein>
    <submittedName>
        <fullName evidence="1">Uncharacterized protein</fullName>
    </submittedName>
</protein>
<gene>
    <name evidence="1" type="ORF">RRF57_007468</name>
</gene>
<evidence type="ECO:0000313" key="1">
    <source>
        <dbReference type="EMBL" id="KAK5631754.1"/>
    </source>
</evidence>
<accession>A0AAN7UV72</accession>